<keyword evidence="5" id="KW-0812">Transmembrane</keyword>
<dbReference type="AlphaFoldDB" id="A0A183SPC4"/>
<dbReference type="GO" id="GO:0006511">
    <property type="term" value="P:ubiquitin-dependent protein catabolic process"/>
    <property type="evidence" value="ECO:0007669"/>
    <property type="project" value="TreeGrafter"/>
</dbReference>
<keyword evidence="8" id="KW-1185">Reference proteome</keyword>
<dbReference type="InterPro" id="IPR051834">
    <property type="entry name" value="RING_finger_E3_ligase"/>
</dbReference>
<dbReference type="Proteomes" id="UP000275846">
    <property type="component" value="Unassembled WGS sequence"/>
</dbReference>
<name>A0A183SPC4_SCHSO</name>
<dbReference type="GO" id="GO:0061630">
    <property type="term" value="F:ubiquitin protein ligase activity"/>
    <property type="evidence" value="ECO:0007669"/>
    <property type="project" value="TreeGrafter"/>
</dbReference>
<dbReference type="GO" id="GO:0005634">
    <property type="term" value="C:nucleus"/>
    <property type="evidence" value="ECO:0007669"/>
    <property type="project" value="TreeGrafter"/>
</dbReference>
<protein>
    <submittedName>
        <fullName evidence="9">RING-type domain-containing protein</fullName>
    </submittedName>
</protein>
<keyword evidence="3" id="KW-0862">Zinc</keyword>
<dbReference type="Gene3D" id="3.30.40.10">
    <property type="entry name" value="Zinc/RING finger domain, C3HC4 (zinc finger)"/>
    <property type="match status" value="1"/>
</dbReference>
<dbReference type="WBParaSite" id="SSLN_0000626701-mRNA-1">
    <property type="protein sequence ID" value="SSLN_0000626701-mRNA-1"/>
    <property type="gene ID" value="SSLN_0000626701"/>
</dbReference>
<reference evidence="7 8" key="2">
    <citation type="submission" date="2018-11" db="EMBL/GenBank/DDBJ databases">
        <authorList>
            <consortium name="Pathogen Informatics"/>
        </authorList>
    </citation>
    <scope>NUCLEOTIDE SEQUENCE [LARGE SCALE GENOMIC DNA]</scope>
    <source>
        <strain evidence="7 8">NST_G2</strain>
    </source>
</reference>
<reference evidence="9" key="1">
    <citation type="submission" date="2016-06" db="UniProtKB">
        <authorList>
            <consortium name="WormBaseParasite"/>
        </authorList>
    </citation>
    <scope>IDENTIFICATION</scope>
</reference>
<dbReference type="EMBL" id="UYSU01033530">
    <property type="protein sequence ID" value="VDL92457.1"/>
    <property type="molecule type" value="Genomic_DNA"/>
</dbReference>
<evidence type="ECO:0000313" key="8">
    <source>
        <dbReference type="Proteomes" id="UP000275846"/>
    </source>
</evidence>
<evidence type="ECO:0000256" key="2">
    <source>
        <dbReference type="ARBA" id="ARBA00022771"/>
    </source>
</evidence>
<feature type="transmembrane region" description="Helical" evidence="5">
    <location>
        <begin position="18"/>
        <end position="39"/>
    </location>
</feature>
<dbReference type="GO" id="GO:0008270">
    <property type="term" value="F:zinc ion binding"/>
    <property type="evidence" value="ECO:0007669"/>
    <property type="project" value="UniProtKB-KW"/>
</dbReference>
<evidence type="ECO:0000256" key="5">
    <source>
        <dbReference type="SAM" id="Phobius"/>
    </source>
</evidence>
<gene>
    <name evidence="7" type="ORF">SSLN_LOCUS6072</name>
</gene>
<dbReference type="STRING" id="70667.A0A183SPC4"/>
<keyword evidence="5" id="KW-1133">Transmembrane helix</keyword>
<dbReference type="PROSITE" id="PS50089">
    <property type="entry name" value="ZF_RING_2"/>
    <property type="match status" value="1"/>
</dbReference>
<evidence type="ECO:0000259" key="6">
    <source>
        <dbReference type="PROSITE" id="PS50089"/>
    </source>
</evidence>
<evidence type="ECO:0000256" key="3">
    <source>
        <dbReference type="ARBA" id="ARBA00022833"/>
    </source>
</evidence>
<proteinExistence type="predicted"/>
<dbReference type="OrthoDB" id="8062037at2759"/>
<dbReference type="PANTHER" id="PTHR45931:SF3">
    <property type="entry name" value="RING ZINC FINGER-CONTAINING PROTEIN"/>
    <property type="match status" value="1"/>
</dbReference>
<keyword evidence="1" id="KW-0479">Metal-binding</keyword>
<evidence type="ECO:0000256" key="4">
    <source>
        <dbReference type="PROSITE-ProRule" id="PRU00175"/>
    </source>
</evidence>
<dbReference type="InterPro" id="IPR013083">
    <property type="entry name" value="Znf_RING/FYVE/PHD"/>
</dbReference>
<evidence type="ECO:0000313" key="7">
    <source>
        <dbReference type="EMBL" id="VDL92457.1"/>
    </source>
</evidence>
<sequence>MEQSVEDEDVLLSLHQLLVFWSVSMVAAPGALVILTAVLSSLRLNSKRTVIDRAMSMIPIKEPWEFSLFDEDEGANLRTPYFLDKLNGPPPADATALSRLPKRTLTSENIVKSESCPICFDDYAAGEVVITLPCEHFFHENCITRWLKEVFLARTGTTGMIIYGIFAVAIGAEPAFKAATWLVIELHAPPFEPRVHAMLFSIGTPKRLKAPVLGSVYRPPNASEDYDLCLSLAFHAAADLNLK</sequence>
<keyword evidence="5" id="KW-0472">Membrane</keyword>
<dbReference type="Pfam" id="PF13639">
    <property type="entry name" value="zf-RING_2"/>
    <property type="match status" value="1"/>
</dbReference>
<organism evidence="9">
    <name type="scientific">Schistocephalus solidus</name>
    <name type="common">Tapeworm</name>
    <dbReference type="NCBI Taxonomy" id="70667"/>
    <lineage>
        <taxon>Eukaryota</taxon>
        <taxon>Metazoa</taxon>
        <taxon>Spiralia</taxon>
        <taxon>Lophotrochozoa</taxon>
        <taxon>Platyhelminthes</taxon>
        <taxon>Cestoda</taxon>
        <taxon>Eucestoda</taxon>
        <taxon>Diphyllobothriidea</taxon>
        <taxon>Diphyllobothriidae</taxon>
        <taxon>Schistocephalus</taxon>
    </lineage>
</organism>
<keyword evidence="2 4" id="KW-0863">Zinc-finger</keyword>
<evidence type="ECO:0000256" key="1">
    <source>
        <dbReference type="ARBA" id="ARBA00022723"/>
    </source>
</evidence>
<dbReference type="InterPro" id="IPR001841">
    <property type="entry name" value="Znf_RING"/>
</dbReference>
<dbReference type="SMART" id="SM00184">
    <property type="entry name" value="RING"/>
    <property type="match status" value="1"/>
</dbReference>
<dbReference type="CDD" id="cd16454">
    <property type="entry name" value="RING-H2_PA-TM-RING"/>
    <property type="match status" value="1"/>
</dbReference>
<dbReference type="PANTHER" id="PTHR45931">
    <property type="entry name" value="SI:CH211-59O9.10"/>
    <property type="match status" value="1"/>
</dbReference>
<accession>A0A183SPC4</accession>
<feature type="domain" description="RING-type" evidence="6">
    <location>
        <begin position="116"/>
        <end position="146"/>
    </location>
</feature>
<dbReference type="SUPFAM" id="SSF57850">
    <property type="entry name" value="RING/U-box"/>
    <property type="match status" value="1"/>
</dbReference>
<evidence type="ECO:0000313" key="9">
    <source>
        <dbReference type="WBParaSite" id="SSLN_0000626701-mRNA-1"/>
    </source>
</evidence>